<dbReference type="EMBL" id="CAICTM010001124">
    <property type="protein sequence ID" value="CAB9520700.1"/>
    <property type="molecule type" value="Genomic_DNA"/>
</dbReference>
<proteinExistence type="predicted"/>
<name>A0A9N8ELG7_9STRA</name>
<evidence type="ECO:0000313" key="3">
    <source>
        <dbReference type="Proteomes" id="UP001153069"/>
    </source>
</evidence>
<organism evidence="2 3">
    <name type="scientific">Seminavis robusta</name>
    <dbReference type="NCBI Taxonomy" id="568900"/>
    <lineage>
        <taxon>Eukaryota</taxon>
        <taxon>Sar</taxon>
        <taxon>Stramenopiles</taxon>
        <taxon>Ochrophyta</taxon>
        <taxon>Bacillariophyta</taxon>
        <taxon>Bacillariophyceae</taxon>
        <taxon>Bacillariophycidae</taxon>
        <taxon>Naviculales</taxon>
        <taxon>Naviculaceae</taxon>
        <taxon>Seminavis</taxon>
    </lineage>
</organism>
<dbReference type="AlphaFoldDB" id="A0A9N8ELG7"/>
<accession>A0A9N8ELG7</accession>
<reference evidence="2" key="1">
    <citation type="submission" date="2020-06" db="EMBL/GenBank/DDBJ databases">
        <authorList>
            <consortium name="Plant Systems Biology data submission"/>
        </authorList>
    </citation>
    <scope>NUCLEOTIDE SEQUENCE</scope>
    <source>
        <strain evidence="2">D6</strain>
    </source>
</reference>
<dbReference type="Proteomes" id="UP001153069">
    <property type="component" value="Unassembled WGS sequence"/>
</dbReference>
<gene>
    <name evidence="2" type="ORF">SEMRO_1126_G244120.1</name>
</gene>
<protein>
    <submittedName>
        <fullName evidence="2">Uncharacterized protein</fullName>
    </submittedName>
</protein>
<feature type="region of interest" description="Disordered" evidence="1">
    <location>
        <begin position="168"/>
        <end position="193"/>
    </location>
</feature>
<comment type="caution">
    <text evidence="2">The sequence shown here is derived from an EMBL/GenBank/DDBJ whole genome shotgun (WGS) entry which is preliminary data.</text>
</comment>
<keyword evidence="3" id="KW-1185">Reference proteome</keyword>
<evidence type="ECO:0000313" key="2">
    <source>
        <dbReference type="EMBL" id="CAB9520700.1"/>
    </source>
</evidence>
<evidence type="ECO:0000256" key="1">
    <source>
        <dbReference type="SAM" id="MobiDB-lite"/>
    </source>
</evidence>
<sequence length="257" mass="29036">MSATPACFNGGKMLHIFAFNDDNRKYETDGTFTNPAAEEALCHGTLFYKIDGSNGMVQVVNDDTLKIYQRLDTRGKEPDNQLIPLPDGKNATEYPGHSYYYNEILENVQGKRLIKRNRAMIDIVDRHRTTFLAFGQEWISVEWIGTMFNSTPNVPHPIAVAIHQEQRVEMEQHSTEENGGDANGTKNGQSAPGIQRTYAGMRKFLIEDCAEQPVEGLIIEHEGVYWKVKSDGFLLPEGISNPFKKNRENSRPPVFLV</sequence>